<dbReference type="KEGG" id="anh:A6F65_00857"/>
<protein>
    <recommendedName>
        <fullName evidence="3">DUF4402 domain-containing protein</fullName>
    </recommendedName>
</protein>
<evidence type="ECO:0008006" key="3">
    <source>
        <dbReference type="Google" id="ProtNLM"/>
    </source>
</evidence>
<dbReference type="Pfam" id="PF14352">
    <property type="entry name" value="DUF4402"/>
    <property type="match status" value="1"/>
</dbReference>
<dbReference type="InterPro" id="IPR025514">
    <property type="entry name" value="DUF4402"/>
</dbReference>
<evidence type="ECO:0000313" key="2">
    <source>
        <dbReference type="Proteomes" id="UP000092698"/>
    </source>
</evidence>
<dbReference type="EMBL" id="CP016545">
    <property type="protein sequence ID" value="ANU07174.1"/>
    <property type="molecule type" value="Genomic_DNA"/>
</dbReference>
<proteinExistence type="predicted"/>
<evidence type="ECO:0000313" key="1">
    <source>
        <dbReference type="EMBL" id="ANU07174.1"/>
    </source>
</evidence>
<accession>A0A1C7D6T7</accession>
<dbReference type="AlphaFoldDB" id="A0A1C7D6T7"/>
<dbReference type="RefSeq" id="WP_169816996.1">
    <property type="nucleotide sequence ID" value="NZ_CP016545.1"/>
</dbReference>
<keyword evidence="2" id="KW-1185">Reference proteome</keyword>
<dbReference type="PATRIC" id="fig|645517.4.peg.857"/>
<sequence>MAIVMALPAPIAASPAAGPQVSGVPVDAPECRLCADAFGEKAETPLRIEIRSGLTFGRMALVSEADGRAAIKPENGGMRQEEGLVDLGGMVFTGEVIITGEPHKPVRVDLPSEVRLRAPGGAEARLTEFTTDLPPVPRLGADGVLKFQFGATMTTTRGRGGDFRGRIPISVSYF</sequence>
<dbReference type="Proteomes" id="UP000092698">
    <property type="component" value="Chromosome"/>
</dbReference>
<gene>
    <name evidence="1" type="ORF">A6F65_00857</name>
</gene>
<dbReference type="STRING" id="645517.A6F65_00857"/>
<reference evidence="1 2" key="1">
    <citation type="submission" date="2016-07" db="EMBL/GenBank/DDBJ databases">
        <title>Complete genome sequence of Altererythrobacter namhicola JCM 16345T, containing esterase-encoding genes.</title>
        <authorList>
            <person name="Cheng H."/>
            <person name="Wu Y.-H."/>
            <person name="Jian S.-L."/>
            <person name="Huo Y.-Y."/>
            <person name="Wang C.-S."/>
            <person name="Xu X.-W."/>
        </authorList>
    </citation>
    <scope>NUCLEOTIDE SEQUENCE [LARGE SCALE GENOMIC DNA]</scope>
    <source>
        <strain evidence="1 2">JCM 16345</strain>
    </source>
</reference>
<name>A0A1C7D6T7_9SPHN</name>
<organism evidence="1 2">
    <name type="scientific">Paraurantiacibacter namhicola</name>
    <dbReference type="NCBI Taxonomy" id="645517"/>
    <lineage>
        <taxon>Bacteria</taxon>
        <taxon>Pseudomonadati</taxon>
        <taxon>Pseudomonadota</taxon>
        <taxon>Alphaproteobacteria</taxon>
        <taxon>Sphingomonadales</taxon>
        <taxon>Erythrobacteraceae</taxon>
        <taxon>Paraurantiacibacter</taxon>
    </lineage>
</organism>